<evidence type="ECO:0000256" key="1">
    <source>
        <dbReference type="SAM" id="MobiDB-lite"/>
    </source>
</evidence>
<feature type="compositionally biased region" description="Polar residues" evidence="1">
    <location>
        <begin position="39"/>
        <end position="50"/>
    </location>
</feature>
<evidence type="ECO:0000313" key="4">
    <source>
        <dbReference type="Proteomes" id="UP000442695"/>
    </source>
</evidence>
<dbReference type="RefSeq" id="WP_049276427.1">
    <property type="nucleotide sequence ID" value="NZ_BBQL01000058.1"/>
</dbReference>
<proteinExistence type="predicted"/>
<accession>A0A1X0ZCU0</accession>
<evidence type="ECO:0000313" key="2">
    <source>
        <dbReference type="EMBL" id="KAF0253520.1"/>
    </source>
</evidence>
<sequence length="66" mass="7246">MQKNANTTQFFYQNGKLVTLKTGEQGRSIFRSSDVPLAEQQSDGTHTSGLLVTDDKGSVLQVQEKS</sequence>
<comment type="caution">
    <text evidence="2">The sequence shown here is derived from an EMBL/GenBank/DDBJ whole genome shotgun (WGS) entry which is preliminary data.</text>
</comment>
<feature type="region of interest" description="Disordered" evidence="1">
    <location>
        <begin position="33"/>
        <end position="56"/>
    </location>
</feature>
<gene>
    <name evidence="2" type="ORF">GN299_17880</name>
    <name evidence="3" type="ORF">P3W50_23775</name>
</gene>
<dbReference type="AlphaFoldDB" id="A0A1X0ZCU0"/>
<protein>
    <submittedName>
        <fullName evidence="2">Uncharacterized protein</fullName>
    </submittedName>
</protein>
<dbReference type="Proteomes" id="UP001217741">
    <property type="component" value="Unassembled WGS sequence"/>
</dbReference>
<reference evidence="3" key="2">
    <citation type="submission" date="2023-03" db="EMBL/GenBank/DDBJ databases">
        <title>Draft assemblies of triclosan tolerant bacteria isolated from returned activated sludge.</title>
        <authorList>
            <person name="Van Hamelsveld S."/>
        </authorList>
    </citation>
    <scope>NUCLEOTIDE SEQUENCE</scope>
    <source>
        <strain evidence="3">GW210012_S60</strain>
    </source>
</reference>
<dbReference type="EMBL" id="JARJLO010000359">
    <property type="protein sequence ID" value="MDF3873464.1"/>
    <property type="molecule type" value="Genomic_DNA"/>
</dbReference>
<name>A0A1X0ZCU0_PSEPU</name>
<dbReference type="EMBL" id="WOWR01000024">
    <property type="protein sequence ID" value="KAF0253520.1"/>
    <property type="molecule type" value="Genomic_DNA"/>
</dbReference>
<reference evidence="2 4" key="1">
    <citation type="submission" date="2019-12" db="EMBL/GenBank/DDBJ databases">
        <authorList>
            <person name="Woiski C."/>
        </authorList>
    </citation>
    <scope>NUCLEOTIDE SEQUENCE [LARGE SCALE GENOMIC DNA]</scope>
    <source>
        <strain evidence="2 4">BOE100</strain>
    </source>
</reference>
<organism evidence="2 4">
    <name type="scientific">Pseudomonas putida</name>
    <name type="common">Arthrobacter siderocapsulatus</name>
    <dbReference type="NCBI Taxonomy" id="303"/>
    <lineage>
        <taxon>Bacteria</taxon>
        <taxon>Pseudomonadati</taxon>
        <taxon>Pseudomonadota</taxon>
        <taxon>Gammaproteobacteria</taxon>
        <taxon>Pseudomonadales</taxon>
        <taxon>Pseudomonadaceae</taxon>
        <taxon>Pseudomonas</taxon>
    </lineage>
</organism>
<dbReference type="Proteomes" id="UP000442695">
    <property type="component" value="Unassembled WGS sequence"/>
</dbReference>
<evidence type="ECO:0000313" key="3">
    <source>
        <dbReference type="EMBL" id="MDF3873464.1"/>
    </source>
</evidence>